<gene>
    <name evidence="5" type="ORF">CBW46_011870</name>
</gene>
<dbReference type="InterPro" id="IPR003593">
    <property type="entry name" value="AAA+_ATPase"/>
</dbReference>
<evidence type="ECO:0000256" key="1">
    <source>
        <dbReference type="ARBA" id="ARBA00022448"/>
    </source>
</evidence>
<dbReference type="Proteomes" id="UP000214746">
    <property type="component" value="Unassembled WGS sequence"/>
</dbReference>
<dbReference type="PROSITE" id="PS50893">
    <property type="entry name" value="ABC_TRANSPORTER_2"/>
    <property type="match status" value="1"/>
</dbReference>
<dbReference type="CDD" id="cd03255">
    <property type="entry name" value="ABC_MJ0796_LolCDE_FtsE"/>
    <property type="match status" value="1"/>
</dbReference>
<dbReference type="InterPro" id="IPR003439">
    <property type="entry name" value="ABC_transporter-like_ATP-bd"/>
</dbReference>
<dbReference type="EMBL" id="NHRJ02000005">
    <property type="protein sequence ID" value="PZE20842.1"/>
    <property type="molecule type" value="Genomic_DNA"/>
</dbReference>
<dbReference type="AlphaFoldDB" id="A0A2W1NZ96"/>
<dbReference type="InterPro" id="IPR027417">
    <property type="entry name" value="P-loop_NTPase"/>
</dbReference>
<keyword evidence="6" id="KW-1185">Reference proteome</keyword>
<sequence length="226" mass="25208">MIQISGLEKYYTMSHEKLLVLALEHLQVAKGEQAAVTGPSGCGKSTLLHMVGGVVVPEQGSIVVDGADITCKNEKERDAYRARQVGYIFQDFYLIPSMTAEENVRLVLPAMRKQEQTALLDEWFEKVGLSERRNHRPGQMSRGQQQRVAIIRALINKPSVVLADEPTGSLDYETAGMMMDLLLGLCKANGQTLLCVTHDLPLAERFPRVIRMQECNKAVQDRRVIA</sequence>
<dbReference type="OrthoDB" id="9791546at2"/>
<evidence type="ECO:0000259" key="4">
    <source>
        <dbReference type="PROSITE" id="PS50893"/>
    </source>
</evidence>
<dbReference type="RefSeq" id="WP_089200213.1">
    <property type="nucleotide sequence ID" value="NZ_NHRJ02000005.1"/>
</dbReference>
<evidence type="ECO:0000256" key="3">
    <source>
        <dbReference type="ARBA" id="ARBA00022840"/>
    </source>
</evidence>
<dbReference type="GO" id="GO:0022857">
    <property type="term" value="F:transmembrane transporter activity"/>
    <property type="evidence" value="ECO:0007669"/>
    <property type="project" value="TreeGrafter"/>
</dbReference>
<evidence type="ECO:0000256" key="2">
    <source>
        <dbReference type="ARBA" id="ARBA00022741"/>
    </source>
</evidence>
<comment type="caution">
    <text evidence="5">The sequence shown here is derived from an EMBL/GenBank/DDBJ whole genome shotgun (WGS) entry which is preliminary data.</text>
</comment>
<dbReference type="SMART" id="SM00382">
    <property type="entry name" value="AAA"/>
    <property type="match status" value="1"/>
</dbReference>
<keyword evidence="1" id="KW-0813">Transport</keyword>
<accession>A0A2W1NZ96</accession>
<dbReference type="InterPro" id="IPR015854">
    <property type="entry name" value="ABC_transpr_LolD-like"/>
</dbReference>
<keyword evidence="2" id="KW-0547">Nucleotide-binding</keyword>
<protein>
    <submittedName>
        <fullName evidence="5">ABC transporter ATP-binding protein</fullName>
    </submittedName>
</protein>
<proteinExistence type="predicted"/>
<dbReference type="InterPro" id="IPR017911">
    <property type="entry name" value="MacB-like_ATP-bd"/>
</dbReference>
<dbReference type="GO" id="GO:0016887">
    <property type="term" value="F:ATP hydrolysis activity"/>
    <property type="evidence" value="ECO:0007669"/>
    <property type="project" value="InterPro"/>
</dbReference>
<dbReference type="Pfam" id="PF00005">
    <property type="entry name" value="ABC_tran"/>
    <property type="match status" value="1"/>
</dbReference>
<organism evidence="5 6">
    <name type="scientific">Paenibacillus xerothermodurans</name>
    <dbReference type="NCBI Taxonomy" id="1977292"/>
    <lineage>
        <taxon>Bacteria</taxon>
        <taxon>Bacillati</taxon>
        <taxon>Bacillota</taxon>
        <taxon>Bacilli</taxon>
        <taxon>Bacillales</taxon>
        <taxon>Paenibacillaceae</taxon>
        <taxon>Paenibacillus</taxon>
    </lineage>
</organism>
<dbReference type="Gene3D" id="3.40.50.300">
    <property type="entry name" value="P-loop containing nucleotide triphosphate hydrolases"/>
    <property type="match status" value="1"/>
</dbReference>
<name>A0A2W1NZ96_PAEXE</name>
<evidence type="ECO:0000313" key="5">
    <source>
        <dbReference type="EMBL" id="PZE20842.1"/>
    </source>
</evidence>
<feature type="domain" description="ABC transporter" evidence="4">
    <location>
        <begin position="2"/>
        <end position="222"/>
    </location>
</feature>
<keyword evidence="3 5" id="KW-0067">ATP-binding</keyword>
<dbReference type="SUPFAM" id="SSF52540">
    <property type="entry name" value="P-loop containing nucleoside triphosphate hydrolases"/>
    <property type="match status" value="1"/>
</dbReference>
<evidence type="ECO:0000313" key="6">
    <source>
        <dbReference type="Proteomes" id="UP000214746"/>
    </source>
</evidence>
<reference evidence="5" key="1">
    <citation type="submission" date="2018-06" db="EMBL/GenBank/DDBJ databases">
        <title>Paenibacillus xerothermodurans sp. nov. an extremely dry heat resistant spore forming bacterium isolated from the soil of Cape Canaveral, Florida.</title>
        <authorList>
            <person name="Seuylemezian A."/>
            <person name="Kaur N."/>
            <person name="Patil P."/>
            <person name="Patil P."/>
            <person name="Mayilraj S."/>
            <person name="Vaishampayan P."/>
        </authorList>
    </citation>
    <scope>NUCLEOTIDE SEQUENCE [LARGE SCALE GENOMIC DNA]</scope>
    <source>
        <strain evidence="5">ATCC 27380</strain>
    </source>
</reference>
<dbReference type="PANTHER" id="PTHR24220:SF659">
    <property type="entry name" value="TRANSPORTER, PUTATIVE-RELATED"/>
    <property type="match status" value="1"/>
</dbReference>
<dbReference type="PANTHER" id="PTHR24220">
    <property type="entry name" value="IMPORT ATP-BINDING PROTEIN"/>
    <property type="match status" value="1"/>
</dbReference>
<dbReference type="GO" id="GO:0005524">
    <property type="term" value="F:ATP binding"/>
    <property type="evidence" value="ECO:0007669"/>
    <property type="project" value="UniProtKB-KW"/>
</dbReference>
<dbReference type="GO" id="GO:0005886">
    <property type="term" value="C:plasma membrane"/>
    <property type="evidence" value="ECO:0007669"/>
    <property type="project" value="TreeGrafter"/>
</dbReference>